<organism evidence="1 2">
    <name type="scientific">Lachnoanaerobaculum saburreum DSM 3986</name>
    <dbReference type="NCBI Taxonomy" id="887325"/>
    <lineage>
        <taxon>Bacteria</taxon>
        <taxon>Bacillati</taxon>
        <taxon>Bacillota</taxon>
        <taxon>Clostridia</taxon>
        <taxon>Lachnospirales</taxon>
        <taxon>Lachnospiraceae</taxon>
        <taxon>Lachnoanaerobaculum</taxon>
    </lineage>
</organism>
<sequence>MDEKHKLCEKVRQQANIDSIRERTHLTAEDIAYLLSRSISVAYKILNDLNSDLEAEGYYTVRGRVPKKYFCDRFNIPYESVS</sequence>
<dbReference type="AlphaFoldDB" id="E6LMA1"/>
<comment type="caution">
    <text evidence="1">The sequence shown here is derived from an EMBL/GenBank/DDBJ whole genome shotgun (WGS) entry which is preliminary data.</text>
</comment>
<evidence type="ECO:0000313" key="1">
    <source>
        <dbReference type="EMBL" id="EFU76996.1"/>
    </source>
</evidence>
<protein>
    <recommendedName>
        <fullName evidence="3">Helix-turn-helix type 11 domain-containing protein</fullName>
    </recommendedName>
</protein>
<proteinExistence type="predicted"/>
<dbReference type="Proteomes" id="UP000003434">
    <property type="component" value="Unassembled WGS sequence"/>
</dbReference>
<gene>
    <name evidence="1" type="ORF">HMPREF0381_1086</name>
</gene>
<reference evidence="1 2" key="1">
    <citation type="submission" date="2010-12" db="EMBL/GenBank/DDBJ databases">
        <authorList>
            <person name="Muzny D."/>
            <person name="Qin X."/>
            <person name="Deng J."/>
            <person name="Jiang H."/>
            <person name="Liu Y."/>
            <person name="Qu J."/>
            <person name="Song X.-Z."/>
            <person name="Zhang L."/>
            <person name="Thornton R."/>
            <person name="Coyle M."/>
            <person name="Francisco L."/>
            <person name="Jackson L."/>
            <person name="Javaid M."/>
            <person name="Korchina V."/>
            <person name="Kovar C."/>
            <person name="Mata R."/>
            <person name="Mathew T."/>
            <person name="Ngo R."/>
            <person name="Nguyen L."/>
            <person name="Nguyen N."/>
            <person name="Okwuonu G."/>
            <person name="Ongeri F."/>
            <person name="Pham C."/>
            <person name="Simmons D."/>
            <person name="Wilczek-Boney K."/>
            <person name="Hale W."/>
            <person name="Jakkamsetti A."/>
            <person name="Pham P."/>
            <person name="Ruth R."/>
            <person name="San Lucas F."/>
            <person name="Warren J."/>
            <person name="Zhang J."/>
            <person name="Zhao Z."/>
            <person name="Zhou C."/>
            <person name="Zhu D."/>
            <person name="Lee S."/>
            <person name="Bess C."/>
            <person name="Blankenburg K."/>
            <person name="Forbes L."/>
            <person name="Fu Q."/>
            <person name="Gubbala S."/>
            <person name="Hirani K."/>
            <person name="Jayaseelan J.C."/>
            <person name="Lara F."/>
            <person name="Munidasa M."/>
            <person name="Palculict T."/>
            <person name="Patil S."/>
            <person name="Pu L.-L."/>
            <person name="Saada N."/>
            <person name="Tang L."/>
            <person name="Weissenberger G."/>
            <person name="Zhu Y."/>
            <person name="Hemphill L."/>
            <person name="Shang Y."/>
            <person name="Youmans B."/>
            <person name="Ayvaz T."/>
            <person name="Ross M."/>
            <person name="Santibanez J."/>
            <person name="Aqrawi P."/>
            <person name="Gross S."/>
            <person name="Joshi V."/>
            <person name="Fowler G."/>
            <person name="Nazareth L."/>
            <person name="Reid J."/>
            <person name="Worley K."/>
            <person name="Petrosino J."/>
            <person name="Highlander S."/>
            <person name="Gibbs R."/>
        </authorList>
    </citation>
    <scope>NUCLEOTIDE SEQUENCE [LARGE SCALE GENOMIC DNA]</scope>
    <source>
        <strain evidence="1 2">DSM 3986</strain>
    </source>
</reference>
<dbReference type="HOGENOM" id="CLU_2554054_0_0_9"/>
<dbReference type="EMBL" id="AEPW01000046">
    <property type="protein sequence ID" value="EFU76996.1"/>
    <property type="molecule type" value="Genomic_DNA"/>
</dbReference>
<dbReference type="RefSeq" id="WP_008750853.1">
    <property type="nucleotide sequence ID" value="NZ_GL622296.1"/>
</dbReference>
<evidence type="ECO:0000313" key="2">
    <source>
        <dbReference type="Proteomes" id="UP000003434"/>
    </source>
</evidence>
<evidence type="ECO:0008006" key="3">
    <source>
        <dbReference type="Google" id="ProtNLM"/>
    </source>
</evidence>
<accession>E6LMA1</accession>
<name>E6LMA1_9FIRM</name>